<feature type="repeat" description="ANK" evidence="3">
    <location>
        <begin position="150"/>
        <end position="173"/>
    </location>
</feature>
<evidence type="ECO:0000256" key="3">
    <source>
        <dbReference type="PROSITE-ProRule" id="PRU00023"/>
    </source>
</evidence>
<name>A0ABR2L9T2_9EUKA</name>
<proteinExistence type="predicted"/>
<evidence type="ECO:0000256" key="1">
    <source>
        <dbReference type="ARBA" id="ARBA00022737"/>
    </source>
</evidence>
<organism evidence="4 5">
    <name type="scientific">Tritrichomonas musculus</name>
    <dbReference type="NCBI Taxonomy" id="1915356"/>
    <lineage>
        <taxon>Eukaryota</taxon>
        <taxon>Metamonada</taxon>
        <taxon>Parabasalia</taxon>
        <taxon>Tritrichomonadida</taxon>
        <taxon>Tritrichomonadidae</taxon>
        <taxon>Tritrichomonas</taxon>
    </lineage>
</organism>
<dbReference type="PROSITE" id="PS50088">
    <property type="entry name" value="ANK_REPEAT"/>
    <property type="match status" value="2"/>
</dbReference>
<dbReference type="Gene3D" id="1.25.40.20">
    <property type="entry name" value="Ankyrin repeat-containing domain"/>
    <property type="match status" value="2"/>
</dbReference>
<dbReference type="EMBL" id="JAPFFF010000001">
    <property type="protein sequence ID" value="KAK8900114.1"/>
    <property type="molecule type" value="Genomic_DNA"/>
</dbReference>
<dbReference type="PANTHER" id="PTHR24198">
    <property type="entry name" value="ANKYRIN REPEAT AND PROTEIN KINASE DOMAIN-CONTAINING PROTEIN"/>
    <property type="match status" value="1"/>
</dbReference>
<dbReference type="InterPro" id="IPR002110">
    <property type="entry name" value="Ankyrin_rpt"/>
</dbReference>
<dbReference type="InterPro" id="IPR036770">
    <property type="entry name" value="Ankyrin_rpt-contain_sf"/>
</dbReference>
<keyword evidence="5" id="KW-1185">Reference proteome</keyword>
<dbReference type="PANTHER" id="PTHR24198:SF165">
    <property type="entry name" value="ANKYRIN REPEAT-CONTAINING PROTEIN-RELATED"/>
    <property type="match status" value="1"/>
</dbReference>
<evidence type="ECO:0000313" key="5">
    <source>
        <dbReference type="Proteomes" id="UP001470230"/>
    </source>
</evidence>
<comment type="caution">
    <text evidence="4">The sequence shown here is derived from an EMBL/GenBank/DDBJ whole genome shotgun (WGS) entry which is preliminary data.</text>
</comment>
<reference evidence="4 5" key="1">
    <citation type="submission" date="2024-04" db="EMBL/GenBank/DDBJ databases">
        <title>Tritrichomonas musculus Genome.</title>
        <authorList>
            <person name="Alves-Ferreira E."/>
            <person name="Grigg M."/>
            <person name="Lorenzi H."/>
            <person name="Galac M."/>
        </authorList>
    </citation>
    <scope>NUCLEOTIDE SEQUENCE [LARGE SCALE GENOMIC DNA]</scope>
    <source>
        <strain evidence="4 5">EAF2021</strain>
    </source>
</reference>
<dbReference type="PROSITE" id="PS50297">
    <property type="entry name" value="ANK_REP_REGION"/>
    <property type="match status" value="2"/>
</dbReference>
<protein>
    <recommendedName>
        <fullName evidence="6">Ankyrin repeat protein</fullName>
    </recommendedName>
</protein>
<keyword evidence="2 3" id="KW-0040">ANK repeat</keyword>
<dbReference type="Proteomes" id="UP001470230">
    <property type="component" value="Unassembled WGS sequence"/>
</dbReference>
<sequence length="253" mass="28748">MNDENLINKAYIHVQFDDIDEFKKLVPSQVDPNASNFSSQNHLHTFLQCAAAYGAEKCTQYLLNLENEEYDQEEFNNFNNEQNLEDPKDTTENVTENGNKLTSIKLHVDARKKNFAGFTALHWAAYSGRPETVKLLVDKGGADINSRNEDGLTPIHIAASRGHLQFIKYLVDNYQVRSADNPDFLLNVDLGAVTSDGWTAVHYALIGNHQPVVKYLVDEMKVECSELDVNMKSIHDVAKEYGRTWFHLPNEDQ</sequence>
<dbReference type="SMART" id="SM00248">
    <property type="entry name" value="ANK"/>
    <property type="match status" value="4"/>
</dbReference>
<evidence type="ECO:0000256" key="2">
    <source>
        <dbReference type="ARBA" id="ARBA00023043"/>
    </source>
</evidence>
<dbReference type="Pfam" id="PF13637">
    <property type="entry name" value="Ank_4"/>
    <property type="match status" value="1"/>
</dbReference>
<accession>A0ABR2L9T2</accession>
<evidence type="ECO:0000313" key="4">
    <source>
        <dbReference type="EMBL" id="KAK8900114.1"/>
    </source>
</evidence>
<dbReference type="SUPFAM" id="SSF48403">
    <property type="entry name" value="Ankyrin repeat"/>
    <property type="match status" value="1"/>
</dbReference>
<feature type="repeat" description="ANK" evidence="3">
    <location>
        <begin position="116"/>
        <end position="149"/>
    </location>
</feature>
<dbReference type="Pfam" id="PF00023">
    <property type="entry name" value="Ank"/>
    <property type="match status" value="1"/>
</dbReference>
<keyword evidence="1" id="KW-0677">Repeat</keyword>
<gene>
    <name evidence="4" type="ORF">M9Y10_002437</name>
</gene>
<evidence type="ECO:0008006" key="6">
    <source>
        <dbReference type="Google" id="ProtNLM"/>
    </source>
</evidence>